<dbReference type="GO" id="GO:0061542">
    <property type="term" value="F:3-demethylubiquinol 3-O-methyltransferase activity"/>
    <property type="evidence" value="ECO:0007669"/>
    <property type="project" value="UniProtKB-EC"/>
</dbReference>
<gene>
    <name evidence="3" type="ORF">ACFQV2_37685</name>
</gene>
<evidence type="ECO:0000313" key="3">
    <source>
        <dbReference type="EMBL" id="MFC7618261.1"/>
    </source>
</evidence>
<reference evidence="4" key="1">
    <citation type="journal article" date="2019" name="Int. J. Syst. Evol. Microbiol.">
        <title>The Global Catalogue of Microorganisms (GCM) 10K type strain sequencing project: providing services to taxonomists for standard genome sequencing and annotation.</title>
        <authorList>
            <consortium name="The Broad Institute Genomics Platform"/>
            <consortium name="The Broad Institute Genome Sequencing Center for Infectious Disease"/>
            <person name="Wu L."/>
            <person name="Ma J."/>
        </authorList>
    </citation>
    <scope>NUCLEOTIDE SEQUENCE [LARGE SCALE GENOMIC DNA]</scope>
    <source>
        <strain evidence="4">JCM 17695</strain>
    </source>
</reference>
<dbReference type="GO" id="GO:0102208">
    <property type="term" value="F:2-polyprenyl-6-hydroxyphenol methylase activity"/>
    <property type="evidence" value="ECO:0007669"/>
    <property type="project" value="UniProtKB-EC"/>
</dbReference>
<keyword evidence="3" id="KW-0489">Methyltransferase</keyword>
<feature type="domain" description="Methyltransferase" evidence="2">
    <location>
        <begin position="35"/>
        <end position="126"/>
    </location>
</feature>
<evidence type="ECO:0000259" key="2">
    <source>
        <dbReference type="Pfam" id="PF13649"/>
    </source>
</evidence>
<keyword evidence="1 3" id="KW-0808">Transferase</keyword>
<dbReference type="Pfam" id="PF13649">
    <property type="entry name" value="Methyltransf_25"/>
    <property type="match status" value="1"/>
</dbReference>
<evidence type="ECO:0000256" key="1">
    <source>
        <dbReference type="ARBA" id="ARBA00022679"/>
    </source>
</evidence>
<name>A0ABW2TZQ7_9PSEU</name>
<dbReference type="InterPro" id="IPR041698">
    <property type="entry name" value="Methyltransf_25"/>
</dbReference>
<evidence type="ECO:0000313" key="4">
    <source>
        <dbReference type="Proteomes" id="UP001596512"/>
    </source>
</evidence>
<dbReference type="PANTHER" id="PTHR43861">
    <property type="entry name" value="TRANS-ACONITATE 2-METHYLTRANSFERASE-RELATED"/>
    <property type="match status" value="1"/>
</dbReference>
<organism evidence="3 4">
    <name type="scientific">Actinokineospora soli</name>
    <dbReference type="NCBI Taxonomy" id="1048753"/>
    <lineage>
        <taxon>Bacteria</taxon>
        <taxon>Bacillati</taxon>
        <taxon>Actinomycetota</taxon>
        <taxon>Actinomycetes</taxon>
        <taxon>Pseudonocardiales</taxon>
        <taxon>Pseudonocardiaceae</taxon>
        <taxon>Actinokineospora</taxon>
    </lineage>
</organism>
<accession>A0ABW2TZQ7</accession>
<dbReference type="InterPro" id="IPR029063">
    <property type="entry name" value="SAM-dependent_MTases_sf"/>
</dbReference>
<dbReference type="Proteomes" id="UP001596512">
    <property type="component" value="Unassembled WGS sequence"/>
</dbReference>
<protein>
    <submittedName>
        <fullName evidence="3">Class I SAM-dependent methyltransferase</fullName>
        <ecNumber evidence="3">2.1.1.222</ecNumber>
        <ecNumber evidence="3">2.1.1.64</ecNumber>
    </submittedName>
</protein>
<dbReference type="EMBL" id="JBHTEY010000004">
    <property type="protein sequence ID" value="MFC7618261.1"/>
    <property type="molecule type" value="Genomic_DNA"/>
</dbReference>
<keyword evidence="4" id="KW-1185">Reference proteome</keyword>
<sequence>MYSDADAAALYDVLNAWAASDDFYLAHVMAAGSALDVGCGTGVLLHRARDAGHRGRLTGIDPDRAALERARRRADVEWVDGRAVDIPWRGEFDVAVMASNAFQCLVTDDEIAASLAKIRTALVDGGRFVFETRNPAYRQWTEWRPENAVDVVDHAGRALRIAHRVESVADGVVTFTETTATPDGDVLRVDRASLRFLEPDELRGFLADAGFRVARLGDWDGGPLTERSKSIVVVAEPGSAPGR</sequence>
<dbReference type="EC" id="2.1.1.64" evidence="3"/>
<dbReference type="GO" id="GO:0032259">
    <property type="term" value="P:methylation"/>
    <property type="evidence" value="ECO:0007669"/>
    <property type="project" value="UniProtKB-KW"/>
</dbReference>
<dbReference type="CDD" id="cd02440">
    <property type="entry name" value="AdoMet_MTases"/>
    <property type="match status" value="1"/>
</dbReference>
<comment type="caution">
    <text evidence="3">The sequence shown here is derived from an EMBL/GenBank/DDBJ whole genome shotgun (WGS) entry which is preliminary data.</text>
</comment>
<dbReference type="Gene3D" id="3.40.50.150">
    <property type="entry name" value="Vaccinia Virus protein VP39"/>
    <property type="match status" value="1"/>
</dbReference>
<proteinExistence type="predicted"/>
<dbReference type="SUPFAM" id="SSF53335">
    <property type="entry name" value="S-adenosyl-L-methionine-dependent methyltransferases"/>
    <property type="match status" value="1"/>
</dbReference>
<dbReference type="EC" id="2.1.1.222" evidence="3"/>